<sequence>MPGVRVWGRLLGVHAAVVETVGFDEAEQVVVVGVRVRRRDRDRCGVCSRRCPRYDAGRGRRRWRALDLGTVRAFVEADAPRVRCHEHGVVVAAVPWARHGAGHTRAFDDTVTWLATTTSRTTVRQLMRIAWPTVGSIISRVRADIDAQVDRLAGLRRIGIDEISYKKNHRYLTVVVDHDTGRLVWAAAGNDKPTLATFFDALGPDRCAQITHVSADAAAWIARTVQQYCPDAIRCADPFHVVKWATDALDAVRRQAWNTARRQPGGSSRDRRGRRASAGAAQGMKRARWGACQVVCV</sequence>
<comment type="caution">
    <text evidence="5">The sequence shown here is derived from an EMBL/GenBank/DDBJ whole genome shotgun (WGS) entry which is preliminary data.</text>
</comment>
<evidence type="ECO:0000259" key="2">
    <source>
        <dbReference type="Pfam" id="PF01610"/>
    </source>
</evidence>
<evidence type="ECO:0000259" key="4">
    <source>
        <dbReference type="Pfam" id="PF14690"/>
    </source>
</evidence>
<feature type="region of interest" description="Disordered" evidence="1">
    <location>
        <begin position="257"/>
        <end position="282"/>
    </location>
</feature>
<dbReference type="EMBL" id="BAAAGS010000015">
    <property type="protein sequence ID" value="GAA0526015.1"/>
    <property type="molecule type" value="Genomic_DNA"/>
</dbReference>
<dbReference type="Pfam" id="PF13542">
    <property type="entry name" value="HTH_Tnp_ISL3"/>
    <property type="match status" value="1"/>
</dbReference>
<dbReference type="InterPro" id="IPR029261">
    <property type="entry name" value="Transposase_Znf"/>
</dbReference>
<organism evidence="5 6">
    <name type="scientific">Saccharopolyspora erythraea</name>
    <name type="common">Streptomyces erythraeus</name>
    <dbReference type="NCBI Taxonomy" id="1836"/>
    <lineage>
        <taxon>Bacteria</taxon>
        <taxon>Bacillati</taxon>
        <taxon>Actinomycetota</taxon>
        <taxon>Actinomycetes</taxon>
        <taxon>Pseudonocardiales</taxon>
        <taxon>Pseudonocardiaceae</taxon>
        <taxon>Saccharopolyspora</taxon>
    </lineage>
</organism>
<dbReference type="InterPro" id="IPR002560">
    <property type="entry name" value="Transposase_DDE"/>
</dbReference>
<dbReference type="InterPro" id="IPR032877">
    <property type="entry name" value="Transposase_HTH"/>
</dbReference>
<feature type="domain" description="Transposase IS204/IS1001/IS1096/IS1165 helix-turn-helix" evidence="3">
    <location>
        <begin position="93"/>
        <end position="141"/>
    </location>
</feature>
<evidence type="ECO:0000313" key="6">
    <source>
        <dbReference type="Proteomes" id="UP001500729"/>
    </source>
</evidence>
<evidence type="ECO:0000259" key="3">
    <source>
        <dbReference type="Pfam" id="PF13542"/>
    </source>
</evidence>
<dbReference type="Pfam" id="PF14690">
    <property type="entry name" value="Zn_ribbon_ISL3"/>
    <property type="match status" value="1"/>
</dbReference>
<feature type="domain" description="Transposase IS204/IS1001/IS1096/IS1165 zinc-finger" evidence="4">
    <location>
        <begin position="42"/>
        <end position="87"/>
    </location>
</feature>
<dbReference type="Pfam" id="PF01610">
    <property type="entry name" value="DDE_Tnp_ISL3"/>
    <property type="match status" value="1"/>
</dbReference>
<keyword evidence="6" id="KW-1185">Reference proteome</keyword>
<dbReference type="InterPro" id="IPR047951">
    <property type="entry name" value="Transpos_ISL3"/>
</dbReference>
<evidence type="ECO:0008006" key="7">
    <source>
        <dbReference type="Google" id="ProtNLM"/>
    </source>
</evidence>
<name>A0ABP3MRH4_SACER</name>
<dbReference type="Proteomes" id="UP001500729">
    <property type="component" value="Unassembled WGS sequence"/>
</dbReference>
<dbReference type="PANTHER" id="PTHR33498">
    <property type="entry name" value="TRANSPOSASE FOR INSERTION SEQUENCE ELEMENT IS1557"/>
    <property type="match status" value="1"/>
</dbReference>
<evidence type="ECO:0000256" key="1">
    <source>
        <dbReference type="SAM" id="MobiDB-lite"/>
    </source>
</evidence>
<dbReference type="PANTHER" id="PTHR33498:SF1">
    <property type="entry name" value="TRANSPOSASE FOR INSERTION SEQUENCE ELEMENT IS1557"/>
    <property type="match status" value="1"/>
</dbReference>
<proteinExistence type="predicted"/>
<evidence type="ECO:0000313" key="5">
    <source>
        <dbReference type="EMBL" id="GAA0526015.1"/>
    </source>
</evidence>
<protein>
    <recommendedName>
        <fullName evidence="7">Transposase</fullName>
    </recommendedName>
</protein>
<reference evidence="6" key="1">
    <citation type="journal article" date="2019" name="Int. J. Syst. Evol. Microbiol.">
        <title>The Global Catalogue of Microorganisms (GCM) 10K type strain sequencing project: providing services to taxonomists for standard genome sequencing and annotation.</title>
        <authorList>
            <consortium name="The Broad Institute Genomics Platform"/>
            <consortium name="The Broad Institute Genome Sequencing Center for Infectious Disease"/>
            <person name="Wu L."/>
            <person name="Ma J."/>
        </authorList>
    </citation>
    <scope>NUCLEOTIDE SEQUENCE [LARGE SCALE GENOMIC DNA]</scope>
    <source>
        <strain evidence="6">JCM 10303</strain>
    </source>
</reference>
<accession>A0ABP3MRH4</accession>
<feature type="domain" description="Transposase IS204/IS1001/IS1096/IS1165 DDE" evidence="2">
    <location>
        <begin position="158"/>
        <end position="272"/>
    </location>
</feature>
<gene>
    <name evidence="5" type="ORF">GCM10009533_26680</name>
</gene>